<dbReference type="Pfam" id="PF04264">
    <property type="entry name" value="YceI"/>
    <property type="match status" value="1"/>
</dbReference>
<dbReference type="OrthoDB" id="9811006at2"/>
<name>A0A1Y0I5T3_9GAMM</name>
<dbReference type="RefSeq" id="WP_087460289.1">
    <property type="nucleotide sequence ID" value="NZ_CP021425.1"/>
</dbReference>
<organism evidence="3 4">
    <name type="scientific">Oleiphilus messinensis</name>
    <dbReference type="NCBI Taxonomy" id="141451"/>
    <lineage>
        <taxon>Bacteria</taxon>
        <taxon>Pseudomonadati</taxon>
        <taxon>Pseudomonadota</taxon>
        <taxon>Gammaproteobacteria</taxon>
        <taxon>Oceanospirillales</taxon>
        <taxon>Oleiphilaceae</taxon>
        <taxon>Oleiphilus</taxon>
    </lineage>
</organism>
<reference evidence="3 4" key="1">
    <citation type="submission" date="2017-05" db="EMBL/GenBank/DDBJ databases">
        <title>Genomic insights into alkan degradation activity of Oleiphilus messinensis.</title>
        <authorList>
            <person name="Kozyavkin S.A."/>
            <person name="Slesarev A.I."/>
            <person name="Golyshin P.N."/>
            <person name="Korzhenkov A."/>
            <person name="Golyshina O.N."/>
            <person name="Toshchakov S.V."/>
        </authorList>
    </citation>
    <scope>NUCLEOTIDE SEQUENCE [LARGE SCALE GENOMIC DNA]</scope>
    <source>
        <strain evidence="3 4">ME102</strain>
    </source>
</reference>
<feature type="domain" description="Lipid/polyisoprenoid-binding YceI-like" evidence="2">
    <location>
        <begin position="23"/>
        <end position="188"/>
    </location>
</feature>
<dbReference type="SMART" id="SM00867">
    <property type="entry name" value="YceI"/>
    <property type="match status" value="1"/>
</dbReference>
<evidence type="ECO:0000313" key="4">
    <source>
        <dbReference type="Proteomes" id="UP000196027"/>
    </source>
</evidence>
<dbReference type="EMBL" id="CP021425">
    <property type="protein sequence ID" value="ARU55156.1"/>
    <property type="molecule type" value="Genomic_DNA"/>
</dbReference>
<gene>
    <name evidence="3" type="ORF">OLMES_1070</name>
</gene>
<feature type="chain" id="PRO_5012801651" evidence="1">
    <location>
        <begin position="22"/>
        <end position="190"/>
    </location>
</feature>
<keyword evidence="1" id="KW-0732">Signal</keyword>
<dbReference type="InterPro" id="IPR036761">
    <property type="entry name" value="TTHA0802/YceI-like_sf"/>
</dbReference>
<dbReference type="InterPro" id="IPR007372">
    <property type="entry name" value="Lipid/polyisoprenoid-bd_YceI"/>
</dbReference>
<protein>
    <submittedName>
        <fullName evidence="3">YceI-like periplasmic protein</fullName>
    </submittedName>
</protein>
<dbReference type="Proteomes" id="UP000196027">
    <property type="component" value="Chromosome"/>
</dbReference>
<evidence type="ECO:0000259" key="2">
    <source>
        <dbReference type="SMART" id="SM00867"/>
    </source>
</evidence>
<sequence length="190" mass="21071">MKLWKSSAFALMILMSGITQAADYVIDTDKAHAFILFKIKHLGFSWLYGRFNDFEGDFSYDPNKPEAASIGVKIDTKSLDSNHAERDKHLKGKDFLDVDKFPEASFVSKRIEVLKDGHAKVHGEFTLKGVTKPLVIDAELVGGGSDPWGGKRQGFSGTTKFKLKDFGIDYNLGPASQEVEIILSIEGIQK</sequence>
<evidence type="ECO:0000256" key="1">
    <source>
        <dbReference type="SAM" id="SignalP"/>
    </source>
</evidence>
<accession>A0A1Y0I5T3</accession>
<keyword evidence="4" id="KW-1185">Reference proteome</keyword>
<dbReference type="KEGG" id="ome:OLMES_1070"/>
<dbReference type="NCBIfam" id="NF002994">
    <property type="entry name" value="PRK03757.1"/>
    <property type="match status" value="1"/>
</dbReference>
<proteinExistence type="predicted"/>
<dbReference type="PANTHER" id="PTHR34406">
    <property type="entry name" value="PROTEIN YCEI"/>
    <property type="match status" value="1"/>
</dbReference>
<dbReference type="SUPFAM" id="SSF101874">
    <property type="entry name" value="YceI-like"/>
    <property type="match status" value="1"/>
</dbReference>
<dbReference type="Gene3D" id="2.40.128.110">
    <property type="entry name" value="Lipid/polyisoprenoid-binding, YceI-like"/>
    <property type="match status" value="1"/>
</dbReference>
<dbReference type="AlphaFoldDB" id="A0A1Y0I5T3"/>
<dbReference type="PANTHER" id="PTHR34406:SF1">
    <property type="entry name" value="PROTEIN YCEI"/>
    <property type="match status" value="1"/>
</dbReference>
<evidence type="ECO:0000313" key="3">
    <source>
        <dbReference type="EMBL" id="ARU55156.1"/>
    </source>
</evidence>
<feature type="signal peptide" evidence="1">
    <location>
        <begin position="1"/>
        <end position="21"/>
    </location>
</feature>